<feature type="region of interest" description="Disordered" evidence="1">
    <location>
        <begin position="231"/>
        <end position="282"/>
    </location>
</feature>
<evidence type="ECO:0000313" key="2">
    <source>
        <dbReference type="EMBL" id="WOL07071.1"/>
    </source>
</evidence>
<feature type="compositionally biased region" description="Polar residues" evidence="1">
    <location>
        <begin position="148"/>
        <end position="163"/>
    </location>
</feature>
<organism evidence="2 3">
    <name type="scientific">Canna indica</name>
    <name type="common">Indian-shot</name>
    <dbReference type="NCBI Taxonomy" id="4628"/>
    <lineage>
        <taxon>Eukaryota</taxon>
        <taxon>Viridiplantae</taxon>
        <taxon>Streptophyta</taxon>
        <taxon>Embryophyta</taxon>
        <taxon>Tracheophyta</taxon>
        <taxon>Spermatophyta</taxon>
        <taxon>Magnoliopsida</taxon>
        <taxon>Liliopsida</taxon>
        <taxon>Zingiberales</taxon>
        <taxon>Cannaceae</taxon>
        <taxon>Canna</taxon>
    </lineage>
</organism>
<feature type="compositionally biased region" description="Acidic residues" evidence="1">
    <location>
        <begin position="166"/>
        <end position="178"/>
    </location>
</feature>
<name>A0AAQ3QC00_9LILI</name>
<dbReference type="Proteomes" id="UP001327560">
    <property type="component" value="Chromosome 5"/>
</dbReference>
<feature type="compositionally biased region" description="Low complexity" evidence="1">
    <location>
        <begin position="267"/>
        <end position="276"/>
    </location>
</feature>
<dbReference type="AlphaFoldDB" id="A0AAQ3QC00"/>
<dbReference type="PANTHER" id="PTHR33431:SF3">
    <property type="entry name" value="ENABLED-LIKE PROTEIN (DUF1635)"/>
    <property type="match status" value="1"/>
</dbReference>
<gene>
    <name evidence="2" type="ORF">Cni_G15807</name>
</gene>
<proteinExistence type="predicted"/>
<dbReference type="Pfam" id="PF07795">
    <property type="entry name" value="DUF1635"/>
    <property type="match status" value="1"/>
</dbReference>
<dbReference type="InterPro" id="IPR012862">
    <property type="entry name" value="DUF1635"/>
</dbReference>
<evidence type="ECO:0000256" key="1">
    <source>
        <dbReference type="SAM" id="MobiDB-lite"/>
    </source>
</evidence>
<evidence type="ECO:0000313" key="3">
    <source>
        <dbReference type="Proteomes" id="UP001327560"/>
    </source>
</evidence>
<protein>
    <submittedName>
        <fullName evidence="2">Uncharacterized protein</fullName>
    </submittedName>
</protein>
<reference evidence="2 3" key="1">
    <citation type="submission" date="2023-10" db="EMBL/GenBank/DDBJ databases">
        <title>Chromosome-scale genome assembly provides insights into flower coloration mechanisms of Canna indica.</title>
        <authorList>
            <person name="Li C."/>
        </authorList>
    </citation>
    <scope>NUCLEOTIDE SEQUENCE [LARGE SCALE GENOMIC DNA]</scope>
    <source>
        <tissue evidence="2">Flower</tissue>
    </source>
</reference>
<sequence length="297" mass="32638">MRLSAKLKFNRRLYNRRSAPSTEAERTESLSAINSRITVMDQHHRCPSPLSGAAVAWSPLWQPKPNASQEETVTTSAVAAAEELRQAFLQTTLELESTRVAAQEELRRMEYQALHLACLLKAATQERDEARHALLLLLHQAESRRLSTESNRSLDPVPVQSQALDEGSDVAAAEDVEESSNGVDYPTVTAMKEVEAAAARRNLPEKGRLVEAVMDAGPLLQTLMLAGPLPQWRHPPPELHSSEIPPVTISLNPKKEKDGDVSPPPTSLWNSSSSSPECDYNSSFGGGKFQNISLKNM</sequence>
<dbReference type="PANTHER" id="PTHR33431">
    <property type="entry name" value="ENABLED-LIKE PROTEIN (DUF1635)"/>
    <property type="match status" value="1"/>
</dbReference>
<keyword evidence="3" id="KW-1185">Reference proteome</keyword>
<dbReference type="EMBL" id="CP136894">
    <property type="protein sequence ID" value="WOL07071.1"/>
    <property type="molecule type" value="Genomic_DNA"/>
</dbReference>
<accession>A0AAQ3QC00</accession>
<feature type="region of interest" description="Disordered" evidence="1">
    <location>
        <begin position="145"/>
        <end position="182"/>
    </location>
</feature>